<evidence type="ECO:0000256" key="2">
    <source>
        <dbReference type="ARBA" id="ARBA00022603"/>
    </source>
</evidence>
<keyword evidence="5" id="KW-0819">tRNA processing</keyword>
<evidence type="ECO:0000313" key="8">
    <source>
        <dbReference type="EMBL" id="BAJ63511.1"/>
    </source>
</evidence>
<feature type="domain" description="tRNA/rRNA methyltransferase SpoU type" evidence="7">
    <location>
        <begin position="42"/>
        <end position="185"/>
    </location>
</feature>
<dbReference type="EMBL" id="AP012029">
    <property type="protein sequence ID" value="BAJ63511.1"/>
    <property type="molecule type" value="Genomic_DNA"/>
</dbReference>
<keyword evidence="6" id="KW-0694">RNA-binding</keyword>
<dbReference type="InParanoid" id="E8N4Z7"/>
<dbReference type="AlphaFoldDB" id="E8N4Z7"/>
<evidence type="ECO:0000256" key="3">
    <source>
        <dbReference type="ARBA" id="ARBA00022679"/>
    </source>
</evidence>
<dbReference type="GO" id="GO:0000049">
    <property type="term" value="F:tRNA binding"/>
    <property type="evidence" value="ECO:0007669"/>
    <property type="project" value="UniProtKB-KW"/>
</dbReference>
<dbReference type="HOGENOM" id="CLU_021322_4_3_0"/>
<dbReference type="eggNOG" id="COG0566">
    <property type="taxonomic scope" value="Bacteria"/>
</dbReference>
<dbReference type="InterPro" id="IPR033671">
    <property type="entry name" value="TrmH"/>
</dbReference>
<dbReference type="InterPro" id="IPR029028">
    <property type="entry name" value="Alpha/beta_knot_MTases"/>
</dbReference>
<name>E8N4Z7_ANATU</name>
<dbReference type="Pfam" id="PF00588">
    <property type="entry name" value="SpoU_methylase"/>
    <property type="match status" value="1"/>
</dbReference>
<dbReference type="GO" id="GO:0008173">
    <property type="term" value="F:RNA methyltransferase activity"/>
    <property type="evidence" value="ECO:0007669"/>
    <property type="project" value="InterPro"/>
</dbReference>
<keyword evidence="3 8" id="KW-0808">Transferase</keyword>
<proteinExistence type="predicted"/>
<dbReference type="PANTHER" id="PTHR43453:SF1">
    <property type="entry name" value="TRNA_RRNA METHYLTRANSFERASE SPOU TYPE DOMAIN-CONTAINING PROTEIN"/>
    <property type="match status" value="1"/>
</dbReference>
<evidence type="ECO:0000313" key="9">
    <source>
        <dbReference type="Proteomes" id="UP000008922"/>
    </source>
</evidence>
<evidence type="ECO:0000256" key="6">
    <source>
        <dbReference type="ARBA" id="ARBA00022884"/>
    </source>
</evidence>
<evidence type="ECO:0000256" key="1">
    <source>
        <dbReference type="ARBA" id="ARBA00022555"/>
    </source>
</evidence>
<gene>
    <name evidence="8" type="ordered locus">ANT_14830</name>
</gene>
<dbReference type="GO" id="GO:0002938">
    <property type="term" value="P:tRNA guanine ribose methylation"/>
    <property type="evidence" value="ECO:0007669"/>
    <property type="project" value="TreeGrafter"/>
</dbReference>
<dbReference type="STRING" id="926569.ANT_14830"/>
<dbReference type="InterPro" id="IPR029026">
    <property type="entry name" value="tRNA_m1G_MTases_N"/>
</dbReference>
<dbReference type="InterPro" id="IPR001537">
    <property type="entry name" value="SpoU_MeTrfase"/>
</dbReference>
<dbReference type="Gene3D" id="3.40.1280.10">
    <property type="match status" value="1"/>
</dbReference>
<sequence length="193" mass="21028">MSGEEKPLQECPRCRIAVAELRQTFFQKTIPSFSNTSFPVIEVLLDNLRSTWNVGAIFRSADGAGVSRIHLCGITPTPENPQVVKTALGAEKSVDWEYHANGLTLALRAKSDGYHLIALEGGENSLPLHTILPLNDSRPILLVAGNEVTGIDPDIFELCDTVTFLPMFGIKNSLNVAVATGIALYLLRLSQVR</sequence>
<dbReference type="CDD" id="cd18097">
    <property type="entry name" value="SpoU-like"/>
    <property type="match status" value="1"/>
</dbReference>
<dbReference type="PANTHER" id="PTHR43453">
    <property type="entry name" value="RRNA METHYLASE-LIKE"/>
    <property type="match status" value="1"/>
</dbReference>
<dbReference type="Proteomes" id="UP000008922">
    <property type="component" value="Chromosome"/>
</dbReference>
<keyword evidence="9" id="KW-1185">Reference proteome</keyword>
<accession>E8N4Z7</accession>
<dbReference type="SUPFAM" id="SSF75217">
    <property type="entry name" value="alpha/beta knot"/>
    <property type="match status" value="1"/>
</dbReference>
<dbReference type="KEGG" id="atm:ANT_14830"/>
<keyword evidence="2 8" id="KW-0489">Methyltransferase</keyword>
<evidence type="ECO:0000256" key="4">
    <source>
        <dbReference type="ARBA" id="ARBA00022691"/>
    </source>
</evidence>
<reference evidence="8 9" key="1">
    <citation type="submission" date="2010-12" db="EMBL/GenBank/DDBJ databases">
        <title>Whole genome sequence of Anaerolinea thermophila UNI-1.</title>
        <authorList>
            <person name="Narita-Yamada S."/>
            <person name="Kishi E."/>
            <person name="Watanabe Y."/>
            <person name="Takasaki K."/>
            <person name="Ankai A."/>
            <person name="Oguchi A."/>
            <person name="Fukui S."/>
            <person name="Takahashi M."/>
            <person name="Yashiro I."/>
            <person name="Hosoyama A."/>
            <person name="Sekiguchi Y."/>
            <person name="Hanada S."/>
            <person name="Fujita N."/>
        </authorList>
    </citation>
    <scope>NUCLEOTIDE SEQUENCE [LARGE SCALE GENOMIC DNA]</scope>
    <source>
        <strain evidence="9">DSM 14523 / JCM 11388 / NBRC 100420 / UNI-1</strain>
    </source>
</reference>
<dbReference type="EC" id="2.1.1.-" evidence="8"/>
<protein>
    <submittedName>
        <fullName evidence="8">RNA methyltransferase</fullName>
        <ecNumber evidence="8">2.1.1.-</ecNumber>
    </submittedName>
</protein>
<keyword evidence="4" id="KW-0949">S-adenosyl-L-methionine</keyword>
<evidence type="ECO:0000259" key="7">
    <source>
        <dbReference type="Pfam" id="PF00588"/>
    </source>
</evidence>
<keyword evidence="1" id="KW-0820">tRNA-binding</keyword>
<evidence type="ECO:0000256" key="5">
    <source>
        <dbReference type="ARBA" id="ARBA00022694"/>
    </source>
</evidence>
<organism evidence="8 9">
    <name type="scientific">Anaerolinea thermophila (strain DSM 14523 / JCM 11388 / NBRC 100420 / UNI-1)</name>
    <dbReference type="NCBI Taxonomy" id="926569"/>
    <lineage>
        <taxon>Bacteria</taxon>
        <taxon>Bacillati</taxon>
        <taxon>Chloroflexota</taxon>
        <taxon>Anaerolineae</taxon>
        <taxon>Anaerolineales</taxon>
        <taxon>Anaerolineaceae</taxon>
        <taxon>Anaerolinea</taxon>
    </lineage>
</organism>